<proteinExistence type="predicted"/>
<organism evidence="3">
    <name type="scientific">Cotesia congregata</name>
    <name type="common">Parasitoid wasp</name>
    <name type="synonym">Apanteles congregatus</name>
    <dbReference type="NCBI Taxonomy" id="51543"/>
    <lineage>
        <taxon>Eukaryota</taxon>
        <taxon>Metazoa</taxon>
        <taxon>Ecdysozoa</taxon>
        <taxon>Arthropoda</taxon>
        <taxon>Hexapoda</taxon>
        <taxon>Insecta</taxon>
        <taxon>Pterygota</taxon>
        <taxon>Neoptera</taxon>
        <taxon>Endopterygota</taxon>
        <taxon>Hymenoptera</taxon>
        <taxon>Apocrita</taxon>
        <taxon>Ichneumonoidea</taxon>
        <taxon>Braconidae</taxon>
        <taxon>Microgastrinae</taxon>
        <taxon>Cotesia</taxon>
    </lineage>
</organism>
<sequence length="270" mass="30863">MNRQSNNFIPVIDIASSSYDFFRSSQLPEERLNRSVVELLLHLDETRLEGSEPGHQDNSSSLESEDNEPDSNFTTALQASWSTAAPIRFFSFADQVEAAIVHSPVVQGPEVQPNNFHNWLISTVILDDLSYREPFMNSARDANQLTDQDLFLRGLSLYENADLMGPRELVDLPFLPCAMRTGDTLLDIPFVDPLLIVIWCLHIEDVHWMLNVLPWRVVDRPIRTGRSILAWIIGIPSVHEFLEETRAPLSIVFKLIHFLDMYHESLNHQA</sequence>
<dbReference type="OrthoDB" id="7677094at2759"/>
<feature type="region of interest" description="Disordered" evidence="1">
    <location>
        <begin position="47"/>
        <end position="72"/>
    </location>
</feature>
<accession>S6CVT1</accession>
<evidence type="ECO:0000313" key="4">
    <source>
        <dbReference type="Proteomes" id="UP000786811"/>
    </source>
</evidence>
<gene>
    <name evidence="3" type="primary">bv4-2</name>
    <name evidence="2" type="ORF">HICCMSTLAB_LOCUS6234</name>
</gene>
<protein>
    <submittedName>
        <fullName evidence="2">Cc_bv4.2_16.5</fullName>
    </submittedName>
</protein>
<name>S6CVT1_COTCN</name>
<dbReference type="EMBL" id="HF586473">
    <property type="protein sequence ID" value="CCQ71286.1"/>
    <property type="molecule type" value="Genomic_DNA"/>
</dbReference>
<dbReference type="AlphaFoldDB" id="S6CVT1"/>
<dbReference type="Proteomes" id="UP000786811">
    <property type="component" value="Unassembled WGS sequence"/>
</dbReference>
<reference evidence="3" key="1">
    <citation type="journal article" date="2013" name="Philos. Trans. R. Soc. Lond., B, Biol. Sci.">
        <title>Functional endogenous viral elements in the genome of the parasitoid wasp Cotesia congregata: insights into the evolutionary dynamics of bracoviruses.</title>
        <authorList>
            <person name="Bezier A."/>
            <person name="Louis F."/>
            <person name="Jancek S."/>
            <person name="Periquet G."/>
            <person name="Theze J."/>
            <person name="Gyapay G."/>
            <person name="Musset K."/>
            <person name="Lesobre J."/>
            <person name="Lenoble P."/>
            <person name="Dupuy C."/>
            <person name="Gundersen-Rindal D."/>
            <person name="Herniou E.A.Drezen.J.M."/>
        </authorList>
    </citation>
    <scope>NUCLEOTIDE SEQUENCE</scope>
</reference>
<evidence type="ECO:0000313" key="3">
    <source>
        <dbReference type="EMBL" id="CCQ71286.1"/>
    </source>
</evidence>
<keyword evidence="4" id="KW-1185">Reference proteome</keyword>
<dbReference type="EMBL" id="CAJNRD030001120">
    <property type="protein sequence ID" value="CAG5092574.1"/>
    <property type="molecule type" value="Genomic_DNA"/>
</dbReference>
<evidence type="ECO:0000313" key="2">
    <source>
        <dbReference type="EMBL" id="CAG5092574.1"/>
    </source>
</evidence>
<reference evidence="2" key="2">
    <citation type="submission" date="2021-04" db="EMBL/GenBank/DDBJ databases">
        <authorList>
            <person name="Chebbi M.A.C M."/>
        </authorList>
    </citation>
    <scope>NUCLEOTIDE SEQUENCE</scope>
</reference>
<evidence type="ECO:0000256" key="1">
    <source>
        <dbReference type="SAM" id="MobiDB-lite"/>
    </source>
</evidence>